<dbReference type="GO" id="GO:0035965">
    <property type="term" value="P:cardiolipin acyl-chain remodeling"/>
    <property type="evidence" value="ECO:0007669"/>
    <property type="project" value="TreeGrafter"/>
</dbReference>
<evidence type="ECO:0000256" key="11">
    <source>
        <dbReference type="ARBA" id="ARBA00047906"/>
    </source>
</evidence>
<dbReference type="PRINTS" id="PR00979">
    <property type="entry name" value="TAFAZZIN"/>
</dbReference>
<organism evidence="14 15">
    <name type="scientific">Orbilia ellipsospora</name>
    <dbReference type="NCBI Taxonomy" id="2528407"/>
    <lineage>
        <taxon>Eukaryota</taxon>
        <taxon>Fungi</taxon>
        <taxon>Dikarya</taxon>
        <taxon>Ascomycota</taxon>
        <taxon>Pezizomycotina</taxon>
        <taxon>Orbiliomycetes</taxon>
        <taxon>Orbiliales</taxon>
        <taxon>Orbiliaceae</taxon>
        <taxon>Orbilia</taxon>
    </lineage>
</organism>
<dbReference type="InterPro" id="IPR000872">
    <property type="entry name" value="Tafazzin"/>
</dbReference>
<evidence type="ECO:0000256" key="1">
    <source>
        <dbReference type="ARBA" id="ARBA00004137"/>
    </source>
</evidence>
<dbReference type="Proteomes" id="UP001365542">
    <property type="component" value="Unassembled WGS sequence"/>
</dbReference>
<comment type="catalytic activity">
    <reaction evidence="11">
        <text>1'-[1,2-diacyl-sn-glycero-3-phospho],3'-[1-acyl-sn-glycero-3-phospho]-glycerol + a 1,2-diacyl-sn-glycero-3-phosphocholine = a cardiolipin + a 1-acyl-sn-glycero-3-phosphocholine</text>
        <dbReference type="Rhea" id="RHEA:33731"/>
        <dbReference type="ChEBI" id="CHEBI:57643"/>
        <dbReference type="ChEBI" id="CHEBI:58168"/>
        <dbReference type="ChEBI" id="CHEBI:62237"/>
        <dbReference type="ChEBI" id="CHEBI:64743"/>
    </reaction>
    <physiologicalReaction direction="left-to-right" evidence="11">
        <dbReference type="Rhea" id="RHEA:33732"/>
    </physiologicalReaction>
    <physiologicalReaction direction="right-to-left" evidence="11">
        <dbReference type="Rhea" id="RHEA:33733"/>
    </physiologicalReaction>
</comment>
<keyword evidence="4" id="KW-1000">Mitochondrion outer membrane</keyword>
<feature type="domain" description="Phospholipid/glycerol acyltransferase" evidence="13">
    <location>
        <begin position="60"/>
        <end position="265"/>
    </location>
</feature>
<keyword evidence="3" id="KW-0808">Transferase</keyword>
<accession>A0AAV9XP48</accession>
<keyword evidence="8" id="KW-0472">Membrane</keyword>
<evidence type="ECO:0000256" key="2">
    <source>
        <dbReference type="ARBA" id="ARBA00010524"/>
    </source>
</evidence>
<protein>
    <recommendedName>
        <fullName evidence="12">Tafazzin family protein</fullName>
    </recommendedName>
</protein>
<dbReference type="EMBL" id="JAVHJO010000001">
    <property type="protein sequence ID" value="KAK6543894.1"/>
    <property type="molecule type" value="Genomic_DNA"/>
</dbReference>
<dbReference type="GO" id="GO:0005741">
    <property type="term" value="C:mitochondrial outer membrane"/>
    <property type="evidence" value="ECO:0007669"/>
    <property type="project" value="UniProtKB-SubCell"/>
</dbReference>
<dbReference type="SUPFAM" id="SSF69593">
    <property type="entry name" value="Glycerol-3-phosphate (1)-acyltransferase"/>
    <property type="match status" value="1"/>
</dbReference>
<comment type="subcellular location">
    <subcellularLocation>
        <location evidence="1">Mitochondrion inner membrane</location>
        <topology evidence="1">Peripheral membrane protein</topology>
        <orientation evidence="1">Intermembrane side</orientation>
    </subcellularLocation>
    <subcellularLocation>
        <location evidence="10">Mitochondrion outer membrane</location>
        <topology evidence="10">Peripheral membrane protein</topology>
        <orientation evidence="10">Intermembrane side</orientation>
    </subcellularLocation>
</comment>
<dbReference type="InterPro" id="IPR002123">
    <property type="entry name" value="Plipid/glycerol_acylTrfase"/>
</dbReference>
<dbReference type="GO" id="GO:0007007">
    <property type="term" value="P:inner mitochondrial membrane organization"/>
    <property type="evidence" value="ECO:0007669"/>
    <property type="project" value="TreeGrafter"/>
</dbReference>
<dbReference type="GO" id="GO:0047184">
    <property type="term" value="F:1-acylglycerophosphocholine O-acyltransferase activity"/>
    <property type="evidence" value="ECO:0007669"/>
    <property type="project" value="TreeGrafter"/>
</dbReference>
<keyword evidence="15" id="KW-1185">Reference proteome</keyword>
<dbReference type="Pfam" id="PF01553">
    <property type="entry name" value="Acyltransferase"/>
    <property type="match status" value="1"/>
</dbReference>
<evidence type="ECO:0000256" key="9">
    <source>
        <dbReference type="ARBA" id="ARBA00023315"/>
    </source>
</evidence>
<evidence type="ECO:0000256" key="8">
    <source>
        <dbReference type="ARBA" id="ARBA00023136"/>
    </source>
</evidence>
<dbReference type="SMART" id="SM00563">
    <property type="entry name" value="PlsC"/>
    <property type="match status" value="1"/>
</dbReference>
<evidence type="ECO:0000256" key="10">
    <source>
        <dbReference type="ARBA" id="ARBA00024323"/>
    </source>
</evidence>
<sequence length="388" mass="43890">MVTEFLLPSSGSPWLISSIAIVCKAFLFGLNSTTVHNLENLTRILDLRLQPGTPESQNALITVSNHTSILDDPIIWGVLPFRHLLTPANLRWTLGSHDICFKNQFTTAFFTRGRVLPTFRLRHSPHGGLFQPVIDQTIWMLSHPSLRDRLATSNLISQFASGGATTVMEYSSERPTPISTQSITLKTESQIISPSSSFTSPTATIAAEGADNNGGDPPAWLHVFPEGQIYQHPHLQMRYFKWGIARYILELAQPPIILPMFFSGMQNVMHEKRTFPRFIPRPGNRITITFGEAVPLDRWDKVRERWRRIRETCAEIGGEEGARLLREGREAVQLRVEVALMVREEVEKLRVQCGYPPAEPESALAETFKNKNTYLHEFEADPKKHINS</sequence>
<keyword evidence="7" id="KW-0496">Mitochondrion</keyword>
<dbReference type="GO" id="GO:0005743">
    <property type="term" value="C:mitochondrial inner membrane"/>
    <property type="evidence" value="ECO:0007669"/>
    <property type="project" value="UniProtKB-SubCell"/>
</dbReference>
<evidence type="ECO:0000256" key="5">
    <source>
        <dbReference type="ARBA" id="ARBA00022792"/>
    </source>
</evidence>
<proteinExistence type="inferred from homology"/>
<keyword evidence="6" id="KW-0443">Lipid metabolism</keyword>
<evidence type="ECO:0000256" key="4">
    <source>
        <dbReference type="ARBA" id="ARBA00022787"/>
    </source>
</evidence>
<comment type="similarity">
    <text evidence="2 12">Belongs to the taffazin family.</text>
</comment>
<evidence type="ECO:0000256" key="12">
    <source>
        <dbReference type="RuleBase" id="RU365062"/>
    </source>
</evidence>
<evidence type="ECO:0000256" key="3">
    <source>
        <dbReference type="ARBA" id="ARBA00022679"/>
    </source>
</evidence>
<dbReference type="AlphaFoldDB" id="A0AAV9XP48"/>
<reference evidence="14 15" key="1">
    <citation type="submission" date="2019-10" db="EMBL/GenBank/DDBJ databases">
        <authorList>
            <person name="Palmer J.M."/>
        </authorList>
    </citation>
    <scope>NUCLEOTIDE SEQUENCE [LARGE SCALE GENOMIC DNA]</scope>
    <source>
        <strain evidence="14 15">TWF694</strain>
    </source>
</reference>
<keyword evidence="9" id="KW-0012">Acyltransferase</keyword>
<evidence type="ECO:0000259" key="13">
    <source>
        <dbReference type="SMART" id="SM00563"/>
    </source>
</evidence>
<dbReference type="PANTHER" id="PTHR12497">
    <property type="entry name" value="TAZ PROTEIN TAFAZZIN"/>
    <property type="match status" value="1"/>
</dbReference>
<gene>
    <name evidence="14" type="ORF">TWF694_000614</name>
</gene>
<name>A0AAV9XP48_9PEZI</name>
<keyword evidence="5" id="KW-0999">Mitochondrion inner membrane</keyword>
<evidence type="ECO:0000313" key="15">
    <source>
        <dbReference type="Proteomes" id="UP001365542"/>
    </source>
</evidence>
<dbReference type="PANTHER" id="PTHR12497:SF0">
    <property type="entry name" value="TAFAZZIN"/>
    <property type="match status" value="1"/>
</dbReference>
<evidence type="ECO:0000313" key="14">
    <source>
        <dbReference type="EMBL" id="KAK6543894.1"/>
    </source>
</evidence>
<evidence type="ECO:0000256" key="6">
    <source>
        <dbReference type="ARBA" id="ARBA00023098"/>
    </source>
</evidence>
<evidence type="ECO:0000256" key="7">
    <source>
        <dbReference type="ARBA" id="ARBA00023128"/>
    </source>
</evidence>
<comment type="caution">
    <text evidence="14">The sequence shown here is derived from an EMBL/GenBank/DDBJ whole genome shotgun (WGS) entry which is preliminary data.</text>
</comment>